<feature type="chain" id="PRO_5009254334" evidence="1">
    <location>
        <begin position="22"/>
        <end position="434"/>
    </location>
</feature>
<dbReference type="STRING" id="487184.SAMN05216421_0436"/>
<evidence type="ECO:0000259" key="2">
    <source>
        <dbReference type="Pfam" id="PF13088"/>
    </source>
</evidence>
<dbReference type="PANTHER" id="PTHR43752:SF2">
    <property type="entry name" value="BNR_ASP-BOX REPEAT FAMILY PROTEIN"/>
    <property type="match status" value="1"/>
</dbReference>
<accession>A0A1H1MCR8</accession>
<dbReference type="InterPro" id="IPR011040">
    <property type="entry name" value="Sialidase"/>
</dbReference>
<gene>
    <name evidence="3" type="ORF">SAMN05216421_0436</name>
</gene>
<proteinExistence type="predicted"/>
<name>A0A1H1MCR8_9GAMM</name>
<dbReference type="PANTHER" id="PTHR43752">
    <property type="entry name" value="BNR/ASP-BOX REPEAT FAMILY PROTEIN"/>
    <property type="match status" value="1"/>
</dbReference>
<dbReference type="EMBL" id="LT629736">
    <property type="protein sequence ID" value="SDR84593.1"/>
    <property type="molecule type" value="Genomic_DNA"/>
</dbReference>
<feature type="signal peptide" evidence="1">
    <location>
        <begin position="1"/>
        <end position="21"/>
    </location>
</feature>
<keyword evidence="4" id="KW-1185">Reference proteome</keyword>
<dbReference type="Pfam" id="PF13088">
    <property type="entry name" value="BNR_2"/>
    <property type="match status" value="1"/>
</dbReference>
<sequence length="434" mass="47919">MKSLTGKAPWFVVVALAFVCAALTTPDYRVSGFAVPKSPANTLEKIGKKLDGHELKPIYTQSFASSDLDEFVHAPSITALPDGALMAVWFAGSREGAADVQIRSSRFDPAGGWGEEKVLVTREMTRRAVGKPIRKLGNPVIALAPDQRLWLFYVSVSLGGWAGSAINSMVSEDFGKTWSEPRQLVTSPFTNISTLVRSAPVFHLDGSMGLPVYHEFLGKFPEYLYLSAEGTVQDKFRIADGTNSLQPTVVPLSETRAIALLRYAGQRGHALAAVTEDGGRTWSEERAVTPFNPNSSLAAVRSHRNTLLVVQNNLIDGRFRLSLDESTPSLSTWSLVAELDGSPDLEGDPFPRAVYEPLLTEKFLASSGARRRPLLKQFIDGLDHRLCRDDRCVFEYEYPYMISSGNGAFHLVYAWNNTFIKHVSFNADWLETQQ</sequence>
<evidence type="ECO:0000313" key="4">
    <source>
        <dbReference type="Proteomes" id="UP000243207"/>
    </source>
</evidence>
<dbReference type="Gene3D" id="2.120.10.10">
    <property type="match status" value="1"/>
</dbReference>
<dbReference type="RefSeq" id="WP_093391606.1">
    <property type="nucleotide sequence ID" value="NZ_LT629736.1"/>
</dbReference>
<reference evidence="4" key="1">
    <citation type="submission" date="2016-10" db="EMBL/GenBank/DDBJ databases">
        <authorList>
            <person name="Varghese N."/>
            <person name="Submissions S."/>
        </authorList>
    </citation>
    <scope>NUCLEOTIDE SEQUENCE [LARGE SCALE GENOMIC DNA]</scope>
    <source>
        <strain evidence="4">NRRL B-51270</strain>
    </source>
</reference>
<dbReference type="InterPro" id="IPR036278">
    <property type="entry name" value="Sialidase_sf"/>
</dbReference>
<organism evidence="3 4">
    <name type="scientific">Halopseudomonas xinjiangensis</name>
    <dbReference type="NCBI Taxonomy" id="487184"/>
    <lineage>
        <taxon>Bacteria</taxon>
        <taxon>Pseudomonadati</taxon>
        <taxon>Pseudomonadota</taxon>
        <taxon>Gammaproteobacteria</taxon>
        <taxon>Pseudomonadales</taxon>
        <taxon>Pseudomonadaceae</taxon>
        <taxon>Halopseudomonas</taxon>
    </lineage>
</organism>
<dbReference type="OrthoDB" id="41724at2"/>
<evidence type="ECO:0000256" key="1">
    <source>
        <dbReference type="SAM" id="SignalP"/>
    </source>
</evidence>
<dbReference type="AlphaFoldDB" id="A0A1H1MCR8"/>
<keyword evidence="1" id="KW-0732">Signal</keyword>
<dbReference type="CDD" id="cd15482">
    <property type="entry name" value="Sialidase_non-viral"/>
    <property type="match status" value="1"/>
</dbReference>
<feature type="domain" description="Sialidase" evidence="2">
    <location>
        <begin position="83"/>
        <end position="411"/>
    </location>
</feature>
<evidence type="ECO:0000313" key="3">
    <source>
        <dbReference type="EMBL" id="SDR84593.1"/>
    </source>
</evidence>
<dbReference type="SUPFAM" id="SSF50939">
    <property type="entry name" value="Sialidases"/>
    <property type="match status" value="1"/>
</dbReference>
<protein>
    <submittedName>
        <fullName evidence="3">Predicted neuraminidase (Sialidase)</fullName>
    </submittedName>
</protein>
<dbReference type="Proteomes" id="UP000243207">
    <property type="component" value="Chromosome I"/>
</dbReference>